<dbReference type="EMBL" id="JACGWY010000007">
    <property type="protein sequence ID" value="MBA8817506.1"/>
    <property type="molecule type" value="Genomic_DNA"/>
</dbReference>
<comment type="caution">
    <text evidence="1">The sequence shown here is derived from an EMBL/GenBank/DDBJ whole genome shotgun (WGS) entry which is preliminary data.</text>
</comment>
<dbReference type="AlphaFoldDB" id="A0A7W3JR81"/>
<dbReference type="Proteomes" id="UP000526083">
    <property type="component" value="Unassembled WGS sequence"/>
</dbReference>
<dbReference type="InterPro" id="IPR046485">
    <property type="entry name" value="DUF6578"/>
</dbReference>
<organism evidence="1 2">
    <name type="scientific">Microbacterium halimionae</name>
    <dbReference type="NCBI Taxonomy" id="1526413"/>
    <lineage>
        <taxon>Bacteria</taxon>
        <taxon>Bacillati</taxon>
        <taxon>Actinomycetota</taxon>
        <taxon>Actinomycetes</taxon>
        <taxon>Micrococcales</taxon>
        <taxon>Microbacteriaceae</taxon>
        <taxon>Microbacterium</taxon>
    </lineage>
</organism>
<gene>
    <name evidence="1" type="ORF">FHX48_002611</name>
</gene>
<protein>
    <submittedName>
        <fullName evidence="1">Uncharacterized protein</fullName>
    </submittedName>
</protein>
<dbReference type="RefSeq" id="WP_167046713.1">
    <property type="nucleotide sequence ID" value="NZ_JAAOZB010000001.1"/>
</dbReference>
<sequence length="183" mass="19993">MTQVWLTHWEWACCGDAFACGDDVDFGVRTRAAHSVLADELGADLAATVDAIESHHEEEFPDRVRGRVTAVNVVTREVRERRSLRKPGHGAPLSAEMPAAGEAWPNNRMELGNGVWAGARPSRYVIEVVPVPGTVALSPVRGVRLSEAESDDSLPSFPDSTTVPRPERTVRVSIGWLVDVDEE</sequence>
<dbReference type="Pfam" id="PF20218">
    <property type="entry name" value="DUF6578"/>
    <property type="match status" value="1"/>
</dbReference>
<evidence type="ECO:0000313" key="2">
    <source>
        <dbReference type="Proteomes" id="UP000526083"/>
    </source>
</evidence>
<proteinExistence type="predicted"/>
<name>A0A7W3JR81_9MICO</name>
<accession>A0A7W3JR81</accession>
<evidence type="ECO:0000313" key="1">
    <source>
        <dbReference type="EMBL" id="MBA8817506.1"/>
    </source>
</evidence>
<reference evidence="1 2" key="1">
    <citation type="submission" date="2020-07" db="EMBL/GenBank/DDBJ databases">
        <title>Sequencing the genomes of 1000 actinobacteria strains.</title>
        <authorList>
            <person name="Klenk H.-P."/>
        </authorList>
    </citation>
    <scope>NUCLEOTIDE SEQUENCE [LARGE SCALE GENOMIC DNA]</scope>
    <source>
        <strain evidence="1 2">DSM 27576</strain>
    </source>
</reference>
<keyword evidence="2" id="KW-1185">Reference proteome</keyword>